<evidence type="ECO:0000259" key="1">
    <source>
        <dbReference type="Pfam" id="PF01850"/>
    </source>
</evidence>
<dbReference type="GO" id="GO:0016787">
    <property type="term" value="F:hydrolase activity"/>
    <property type="evidence" value="ECO:0007669"/>
    <property type="project" value="UniProtKB-KW"/>
</dbReference>
<dbReference type="SUPFAM" id="SSF88723">
    <property type="entry name" value="PIN domain-like"/>
    <property type="match status" value="1"/>
</dbReference>
<comment type="caution">
    <text evidence="2">The sequence shown here is derived from an EMBL/GenBank/DDBJ whole genome shotgun (WGS) entry which is preliminary data.</text>
</comment>
<reference evidence="2 3" key="1">
    <citation type="submission" date="2016-02" db="EMBL/GenBank/DDBJ databases">
        <title>Genome sequence of Moorella mulderi DSM 14980.</title>
        <authorList>
            <person name="Poehlein A."/>
            <person name="Daniel R."/>
        </authorList>
    </citation>
    <scope>NUCLEOTIDE SEQUENCE [LARGE SCALE GENOMIC DNA]</scope>
    <source>
        <strain evidence="2 3">DSM 14980</strain>
    </source>
</reference>
<dbReference type="InterPro" id="IPR002716">
    <property type="entry name" value="PIN_dom"/>
</dbReference>
<gene>
    <name evidence="2" type="ORF">MOMUL_18020</name>
</gene>
<dbReference type="InterPro" id="IPR039018">
    <property type="entry name" value="VapC20-like"/>
</dbReference>
<dbReference type="GO" id="GO:0004521">
    <property type="term" value="F:RNA endonuclease activity"/>
    <property type="evidence" value="ECO:0007669"/>
    <property type="project" value="InterPro"/>
</dbReference>
<sequence>MKPFFVDTSGWCAVYDRSDDNHGKAFSFWQKIASAAGTLYTSDYVMDETLTLLRVRTGHTSAVEFGRLILASKVVKIVPVSASRWEKAWELFIKFGDKDFSFTDCTSFIIMQELHLREVLGFDHHFRQMGFILLPD</sequence>
<dbReference type="EMBL" id="LTBC01000006">
    <property type="protein sequence ID" value="KYH31920.1"/>
    <property type="molecule type" value="Genomic_DNA"/>
</dbReference>
<dbReference type="RefSeq" id="WP_062284227.1">
    <property type="nucleotide sequence ID" value="NZ_LTBC01000006.1"/>
</dbReference>
<dbReference type="Pfam" id="PF01850">
    <property type="entry name" value="PIN"/>
    <property type="match status" value="1"/>
</dbReference>
<dbReference type="InterPro" id="IPR029060">
    <property type="entry name" value="PIN-like_dom_sf"/>
</dbReference>
<dbReference type="OrthoDB" id="164456at2"/>
<dbReference type="Gene3D" id="3.40.50.1010">
    <property type="entry name" value="5'-nuclease"/>
    <property type="match status" value="1"/>
</dbReference>
<dbReference type="Proteomes" id="UP000075670">
    <property type="component" value="Unassembled WGS sequence"/>
</dbReference>
<dbReference type="EC" id="3.1.-.-" evidence="2"/>
<accession>A0A151AWJ4</accession>
<evidence type="ECO:0000313" key="3">
    <source>
        <dbReference type="Proteomes" id="UP000075670"/>
    </source>
</evidence>
<organism evidence="2 3">
    <name type="scientific">Moorella mulderi DSM 14980</name>
    <dbReference type="NCBI Taxonomy" id="1122241"/>
    <lineage>
        <taxon>Bacteria</taxon>
        <taxon>Bacillati</taxon>
        <taxon>Bacillota</taxon>
        <taxon>Clostridia</taxon>
        <taxon>Neomoorellales</taxon>
        <taxon>Neomoorellaceae</taxon>
        <taxon>Neomoorella</taxon>
    </lineage>
</organism>
<dbReference type="PANTHER" id="PTHR42188:SF1">
    <property type="entry name" value="23S RRNA-SPECIFIC ENDONUCLEASE VAPC20"/>
    <property type="match status" value="1"/>
</dbReference>
<keyword evidence="2" id="KW-0378">Hydrolase</keyword>
<dbReference type="GO" id="GO:0016075">
    <property type="term" value="P:rRNA catabolic process"/>
    <property type="evidence" value="ECO:0007669"/>
    <property type="project" value="TreeGrafter"/>
</dbReference>
<proteinExistence type="predicted"/>
<evidence type="ECO:0000313" key="2">
    <source>
        <dbReference type="EMBL" id="KYH31920.1"/>
    </source>
</evidence>
<dbReference type="AlphaFoldDB" id="A0A151AWJ4"/>
<feature type="domain" description="PIN" evidence="1">
    <location>
        <begin position="5"/>
        <end position="131"/>
    </location>
</feature>
<dbReference type="PATRIC" id="fig|1122241.3.peg.1909"/>
<dbReference type="PANTHER" id="PTHR42188">
    <property type="entry name" value="23S RRNA-SPECIFIC ENDONUCLEASE VAPC20"/>
    <property type="match status" value="1"/>
</dbReference>
<name>A0A151AWJ4_9FIRM</name>
<keyword evidence="3" id="KW-1185">Reference proteome</keyword>
<protein>
    <submittedName>
        <fullName evidence="2">Ribonuclease VapC20</fullName>
        <ecNumber evidence="2">3.1.-.-</ecNumber>
    </submittedName>
</protein>